<name>A0A7L6BC61_9ACTN</name>
<gene>
    <name evidence="2" type="ORF">H1D33_11295</name>
</gene>
<feature type="chain" id="PRO_5029734524" evidence="1">
    <location>
        <begin position="33"/>
        <end position="297"/>
    </location>
</feature>
<dbReference type="PROSITE" id="PS51318">
    <property type="entry name" value="TAT"/>
    <property type="match status" value="1"/>
</dbReference>
<accession>A0A7L6BC61</accession>
<protein>
    <submittedName>
        <fullName evidence="2">Uncharacterized protein</fullName>
    </submittedName>
</protein>
<dbReference type="RefSeq" id="WP_181571748.1">
    <property type="nucleotide sequence ID" value="NZ_CP059322.2"/>
</dbReference>
<evidence type="ECO:0000313" key="3">
    <source>
        <dbReference type="Proteomes" id="UP000510844"/>
    </source>
</evidence>
<keyword evidence="1" id="KW-0732">Signal</keyword>
<evidence type="ECO:0000256" key="1">
    <source>
        <dbReference type="SAM" id="SignalP"/>
    </source>
</evidence>
<reference evidence="2 3" key="2">
    <citation type="journal article" date="2021" name="Mar. Drugs">
        <title>A New Micromonospora Strain with Antibiotic Activity Isolated from the Microbiome of a Mid-Atlantic Deep-Sea Sponge.</title>
        <authorList>
            <person name="Back C.R."/>
            <person name="Stennett H.L."/>
            <person name="Williams S.E."/>
            <person name="Wang L."/>
            <person name="Ojeda Gomez J."/>
            <person name="Abdulle O.M."/>
            <person name="Duffy T."/>
            <person name="Neal C."/>
            <person name="Mantell J."/>
            <person name="Jepson M.A."/>
            <person name="Hendry K.R."/>
            <person name="Powell D."/>
            <person name="Stach J.E.M."/>
            <person name="Essex-Lopresti A.E."/>
            <person name="Willis C.L."/>
            <person name="Curnow P."/>
            <person name="Race P.R."/>
        </authorList>
    </citation>
    <scope>NUCLEOTIDE SEQUENCE [LARGE SCALE GENOMIC DNA]</scope>
    <source>
        <strain evidence="2 3">28ISP2-46</strain>
    </source>
</reference>
<keyword evidence="3" id="KW-1185">Reference proteome</keyword>
<evidence type="ECO:0000313" key="2">
    <source>
        <dbReference type="EMBL" id="QLQ39355.1"/>
    </source>
</evidence>
<dbReference type="Proteomes" id="UP000510844">
    <property type="component" value="Chromosome"/>
</dbReference>
<proteinExistence type="predicted"/>
<organism evidence="2 3">
    <name type="scientific">Micromonospora robiginosa</name>
    <dbReference type="NCBI Taxonomy" id="2749844"/>
    <lineage>
        <taxon>Bacteria</taxon>
        <taxon>Bacillati</taxon>
        <taxon>Actinomycetota</taxon>
        <taxon>Actinomycetes</taxon>
        <taxon>Micromonosporales</taxon>
        <taxon>Micromonosporaceae</taxon>
        <taxon>Micromonospora</taxon>
    </lineage>
</organism>
<dbReference type="EMBL" id="CP059322">
    <property type="protein sequence ID" value="QLQ39355.1"/>
    <property type="molecule type" value="Genomic_DNA"/>
</dbReference>
<feature type="signal peptide" evidence="1">
    <location>
        <begin position="1"/>
        <end position="32"/>
    </location>
</feature>
<sequence>MTRRSWRRILFAATMALTAGAAGLVGSAPAQARPVQTWSFSVVGEPGDPITAGNSYSYSSATTTPGDETSASGWNAQQFQMISSNYPDGTWYLGLTAPAALKAGDAYQNVGQPDYENHQAGISLYNDGWNRSCARSTGSFTVLDAAWGPFDYVERFDATFEIRCEGATGGLRGEVHISNPPPVPAQEVTLTVDPAATVNSKGVATIRGTVTCTRAETIDVGGDLTQQQRKAGLVRGRYDIQVACVPGQAVPWSATTYPADVRFERGTAQAVTEVPVRDFEYSNEYTVRDTSTLTLTR</sequence>
<dbReference type="AlphaFoldDB" id="A0A7L6BC61"/>
<dbReference type="InterPro" id="IPR006311">
    <property type="entry name" value="TAT_signal"/>
</dbReference>
<reference evidence="3" key="1">
    <citation type="submission" date="2020-07" db="EMBL/GenBank/DDBJ databases">
        <title>A new Micromonospora strain with potent antibiotic activity isolated from the microbiome of a mid-Atlantic deep-sea sponge.</title>
        <authorList>
            <person name="Back C.R."/>
            <person name="Stennett H.L."/>
            <person name="Williams S.E."/>
            <person name="Wang L."/>
            <person name="Ojeda Gomez J."/>
            <person name="Abdulle O.M."/>
            <person name="Duffy T."/>
            <person name="Hendry K.R."/>
            <person name="Powell D."/>
            <person name="Stach J.E."/>
            <person name="Essex-Lopresti A.E."/>
            <person name="Willis C.L."/>
            <person name="Curnow P."/>
            <person name="Race P.R."/>
        </authorList>
    </citation>
    <scope>NUCLEOTIDE SEQUENCE [LARGE SCALE GENOMIC DNA]</scope>
    <source>
        <strain evidence="3">28ISP2-46</strain>
    </source>
</reference>
<dbReference type="KEGG" id="mfeu:H1D33_11295"/>